<keyword evidence="2" id="KW-0489">Methyltransferase</keyword>
<dbReference type="InterPro" id="IPR050508">
    <property type="entry name" value="Methyltransf_Superfamily"/>
</dbReference>
<dbReference type="SUPFAM" id="SSF53335">
    <property type="entry name" value="S-adenosyl-L-methionine-dependent methyltransferases"/>
    <property type="match status" value="1"/>
</dbReference>
<dbReference type="CDD" id="cd02440">
    <property type="entry name" value="AdoMet_MTases"/>
    <property type="match status" value="1"/>
</dbReference>
<keyword evidence="2" id="KW-0808">Transferase</keyword>
<accession>A0A4Q9DKZ0</accession>
<dbReference type="AlphaFoldDB" id="A0A4Q9DKZ0"/>
<name>A0A4Q9DKZ0_9BACL</name>
<dbReference type="EMBL" id="SIRE01000018">
    <property type="protein sequence ID" value="TBL75033.1"/>
    <property type="molecule type" value="Genomic_DNA"/>
</dbReference>
<dbReference type="GO" id="GO:0008757">
    <property type="term" value="F:S-adenosylmethionine-dependent methyltransferase activity"/>
    <property type="evidence" value="ECO:0007669"/>
    <property type="project" value="InterPro"/>
</dbReference>
<dbReference type="GO" id="GO:0032259">
    <property type="term" value="P:methylation"/>
    <property type="evidence" value="ECO:0007669"/>
    <property type="project" value="UniProtKB-KW"/>
</dbReference>
<dbReference type="InterPro" id="IPR013216">
    <property type="entry name" value="Methyltransf_11"/>
</dbReference>
<feature type="domain" description="Methyltransferase type 11" evidence="1">
    <location>
        <begin position="60"/>
        <end position="155"/>
    </location>
</feature>
<reference evidence="2 3" key="1">
    <citation type="submission" date="2019-02" db="EMBL/GenBank/DDBJ databases">
        <title>Paenibacillus sp. nov., isolated from surface-sterilized tissue of Thalictrum simplex L.</title>
        <authorList>
            <person name="Tuo L."/>
        </authorList>
    </citation>
    <scope>NUCLEOTIDE SEQUENCE [LARGE SCALE GENOMIC DNA]</scope>
    <source>
        <strain evidence="2 3">N2SHLJ1</strain>
    </source>
</reference>
<dbReference type="PANTHER" id="PTHR42912">
    <property type="entry name" value="METHYLTRANSFERASE"/>
    <property type="match status" value="1"/>
</dbReference>
<evidence type="ECO:0000259" key="1">
    <source>
        <dbReference type="Pfam" id="PF08241"/>
    </source>
</evidence>
<protein>
    <submittedName>
        <fullName evidence="2">Class I SAM-dependent methyltransferase</fullName>
    </submittedName>
</protein>
<dbReference type="Pfam" id="PF08241">
    <property type="entry name" value="Methyltransf_11"/>
    <property type="match status" value="1"/>
</dbReference>
<evidence type="ECO:0000313" key="2">
    <source>
        <dbReference type="EMBL" id="TBL75033.1"/>
    </source>
</evidence>
<keyword evidence="3" id="KW-1185">Reference proteome</keyword>
<dbReference type="OrthoDB" id="43862at2"/>
<evidence type="ECO:0000313" key="3">
    <source>
        <dbReference type="Proteomes" id="UP000293142"/>
    </source>
</evidence>
<dbReference type="InterPro" id="IPR029063">
    <property type="entry name" value="SAM-dependent_MTases_sf"/>
</dbReference>
<proteinExistence type="predicted"/>
<sequence length="263" mass="29051">MEMGIGAVKERIAGDWDWRSREYTSRSDMYLQTEEQQRLWSETLASLLEPLNPQASLGVLDVGTGPGFLALQFAGLGHQVTGVDLSENMLAIAAEKAAAKGLACTLMQGDAEALPFADASFDVVVNRHLLWTLPNPGRAMREWVRVLKPGGRLLVMDGDWTKHNMTGKQKLKLAIGNTLTFLSKGNIPWIKKGRGYDDLAHLLPFSGVDPGKVVALMEAAGMEQVKEYGLQHLLEADSRSFPLAYRWSFIETHRRFIVGGNKS</sequence>
<dbReference type="PANTHER" id="PTHR42912:SF80">
    <property type="entry name" value="METHYLTRANSFERASE DOMAIN-CONTAINING PROTEIN"/>
    <property type="match status" value="1"/>
</dbReference>
<dbReference type="RefSeq" id="WP_131015929.1">
    <property type="nucleotide sequence ID" value="NZ_SIRE01000018.1"/>
</dbReference>
<dbReference type="Proteomes" id="UP000293142">
    <property type="component" value="Unassembled WGS sequence"/>
</dbReference>
<gene>
    <name evidence="2" type="ORF">EYB31_23760</name>
</gene>
<organism evidence="2 3">
    <name type="scientific">Paenibacillus thalictri</name>
    <dbReference type="NCBI Taxonomy" id="2527873"/>
    <lineage>
        <taxon>Bacteria</taxon>
        <taxon>Bacillati</taxon>
        <taxon>Bacillota</taxon>
        <taxon>Bacilli</taxon>
        <taxon>Bacillales</taxon>
        <taxon>Paenibacillaceae</taxon>
        <taxon>Paenibacillus</taxon>
    </lineage>
</organism>
<dbReference type="Gene3D" id="3.40.50.150">
    <property type="entry name" value="Vaccinia Virus protein VP39"/>
    <property type="match status" value="1"/>
</dbReference>
<comment type="caution">
    <text evidence="2">The sequence shown here is derived from an EMBL/GenBank/DDBJ whole genome shotgun (WGS) entry which is preliminary data.</text>
</comment>